<evidence type="ECO:0000313" key="3">
    <source>
        <dbReference type="Proteomes" id="UP001500353"/>
    </source>
</evidence>
<dbReference type="EMBL" id="BAABHX010000002">
    <property type="protein sequence ID" value="GAA5087323.1"/>
    <property type="molecule type" value="Genomic_DNA"/>
</dbReference>
<feature type="chain" id="PRO_5045235542" description="C1q domain-containing protein" evidence="1">
    <location>
        <begin position="19"/>
        <end position="521"/>
    </location>
</feature>
<sequence>MKKLIVSIAALASTAVYSQVGVNNTDPKATMDITAKTTDGSKPEGLIVPRLTGDQIRLGNTSYTTAQTGAIIYSTSADSAPAGKTINITAPGYYYFDGSVWQKVITGSTGDTTNDAWVNDNGNTMVKIGTQSDGSTARVVGAEFIVKDNGDVGLGTSNPGNKLQVIASGARNGITLSNSTTAANTVTRLGIGGGIPTWGALNYTNIDNTIARVSLGTYEGLEYLSYDTAGPNKGNIGIGTTSAANPLTVSSGSTQYPKAINILETTYATSKRAALGIGSWQVLQDINADGTRNFSIFNGLSGGTNVLNITETNNVGIGVVNPTAKLELNSGVSGQSGLKFTSLTSSSPASPGTSKNLSVDNSGNVILSGPVPPNAADLGLFAATITSDRPTGTAGGSYTNVVYQAENVDAANAFSPTAGTFIVPTSGYYYFIGSVQFDNTVSGGNFTQCGMRIYRKDAANVLSTIAQQFITVTTKLNSLTASGLLYCLAGETVYMATLAYVDSGTTYSTAARTFQGWKISN</sequence>
<dbReference type="InterPro" id="IPR008983">
    <property type="entry name" value="Tumour_necrosis_fac-like_dom"/>
</dbReference>
<dbReference type="Proteomes" id="UP001500353">
    <property type="component" value="Unassembled WGS sequence"/>
</dbReference>
<dbReference type="Gene3D" id="2.60.120.40">
    <property type="match status" value="1"/>
</dbReference>
<organism evidence="2 3">
    <name type="scientific">Chryseobacterium ginsengisoli</name>
    <dbReference type="NCBI Taxonomy" id="363853"/>
    <lineage>
        <taxon>Bacteria</taxon>
        <taxon>Pseudomonadati</taxon>
        <taxon>Bacteroidota</taxon>
        <taxon>Flavobacteriia</taxon>
        <taxon>Flavobacteriales</taxon>
        <taxon>Weeksellaceae</taxon>
        <taxon>Chryseobacterium group</taxon>
        <taxon>Chryseobacterium</taxon>
    </lineage>
</organism>
<keyword evidence="1" id="KW-0732">Signal</keyword>
<dbReference type="SUPFAM" id="SSF49842">
    <property type="entry name" value="TNF-like"/>
    <property type="match status" value="1"/>
</dbReference>
<comment type="caution">
    <text evidence="2">The sequence shown here is derived from an EMBL/GenBank/DDBJ whole genome shotgun (WGS) entry which is preliminary data.</text>
</comment>
<accession>A0ABP9LX74</accession>
<gene>
    <name evidence="2" type="ORF">GCM10023210_10030</name>
</gene>
<evidence type="ECO:0008006" key="4">
    <source>
        <dbReference type="Google" id="ProtNLM"/>
    </source>
</evidence>
<feature type="signal peptide" evidence="1">
    <location>
        <begin position="1"/>
        <end position="18"/>
    </location>
</feature>
<evidence type="ECO:0000256" key="1">
    <source>
        <dbReference type="SAM" id="SignalP"/>
    </source>
</evidence>
<evidence type="ECO:0000313" key="2">
    <source>
        <dbReference type="EMBL" id="GAA5087323.1"/>
    </source>
</evidence>
<name>A0ABP9LX74_9FLAO</name>
<protein>
    <recommendedName>
        <fullName evidence="4">C1q domain-containing protein</fullName>
    </recommendedName>
</protein>
<proteinExistence type="predicted"/>
<keyword evidence="3" id="KW-1185">Reference proteome</keyword>
<reference evidence="3" key="1">
    <citation type="journal article" date="2019" name="Int. J. Syst. Evol. Microbiol.">
        <title>The Global Catalogue of Microorganisms (GCM) 10K type strain sequencing project: providing services to taxonomists for standard genome sequencing and annotation.</title>
        <authorList>
            <consortium name="The Broad Institute Genomics Platform"/>
            <consortium name="The Broad Institute Genome Sequencing Center for Infectious Disease"/>
            <person name="Wu L."/>
            <person name="Ma J."/>
        </authorList>
    </citation>
    <scope>NUCLEOTIDE SEQUENCE [LARGE SCALE GENOMIC DNA]</scope>
    <source>
        <strain evidence="3">JCM 18019</strain>
    </source>
</reference>
<dbReference type="RefSeq" id="WP_345200728.1">
    <property type="nucleotide sequence ID" value="NZ_BAABHX010000002.1"/>
</dbReference>